<dbReference type="EMBL" id="JAVIJP010000054">
    <property type="protein sequence ID" value="KAL3623702.1"/>
    <property type="molecule type" value="Genomic_DNA"/>
</dbReference>
<keyword evidence="2" id="KW-1185">Reference proteome</keyword>
<reference evidence="2" key="1">
    <citation type="journal article" date="2024" name="IScience">
        <title>Strigolactones Initiate the Formation of Haustorium-like Structures in Castilleja.</title>
        <authorList>
            <person name="Buerger M."/>
            <person name="Peterson D."/>
            <person name="Chory J."/>
        </authorList>
    </citation>
    <scope>NUCLEOTIDE SEQUENCE [LARGE SCALE GENOMIC DNA]</scope>
</reference>
<gene>
    <name evidence="1" type="ORF">CASFOL_032518</name>
</gene>
<dbReference type="AlphaFoldDB" id="A0ABD3C4F4"/>
<evidence type="ECO:0000313" key="2">
    <source>
        <dbReference type="Proteomes" id="UP001632038"/>
    </source>
</evidence>
<dbReference type="Proteomes" id="UP001632038">
    <property type="component" value="Unassembled WGS sequence"/>
</dbReference>
<accession>A0ABD3C4F4</accession>
<sequence length="137" mass="14887">MATSRSSSAAARLSSSAAAALRMSGSGQLMRSDLASAIVRPRALISPNENQISIPKSLSASFLNRIASRSALSRSYSTAAAAGQKFQEPKALEERKSRLTGLPWWHVHQTALYGTCTMAWKRYCWITFIKKPPVLGC</sequence>
<organism evidence="1 2">
    <name type="scientific">Castilleja foliolosa</name>
    <dbReference type="NCBI Taxonomy" id="1961234"/>
    <lineage>
        <taxon>Eukaryota</taxon>
        <taxon>Viridiplantae</taxon>
        <taxon>Streptophyta</taxon>
        <taxon>Embryophyta</taxon>
        <taxon>Tracheophyta</taxon>
        <taxon>Spermatophyta</taxon>
        <taxon>Magnoliopsida</taxon>
        <taxon>eudicotyledons</taxon>
        <taxon>Gunneridae</taxon>
        <taxon>Pentapetalae</taxon>
        <taxon>asterids</taxon>
        <taxon>lamiids</taxon>
        <taxon>Lamiales</taxon>
        <taxon>Orobanchaceae</taxon>
        <taxon>Pedicularideae</taxon>
        <taxon>Castillejinae</taxon>
        <taxon>Castilleja</taxon>
    </lineage>
</organism>
<name>A0ABD3C4F4_9LAMI</name>
<comment type="caution">
    <text evidence="1">The sequence shown here is derived from an EMBL/GenBank/DDBJ whole genome shotgun (WGS) entry which is preliminary data.</text>
</comment>
<protein>
    <submittedName>
        <fullName evidence="1">Uncharacterized protein</fullName>
    </submittedName>
</protein>
<evidence type="ECO:0000313" key="1">
    <source>
        <dbReference type="EMBL" id="KAL3623702.1"/>
    </source>
</evidence>
<proteinExistence type="predicted"/>